<dbReference type="OrthoDB" id="9806395at2"/>
<dbReference type="AlphaFoldDB" id="A0A120F8C0"/>
<organism evidence="1 2">
    <name type="scientific">Micromonospora rifamycinica</name>
    <dbReference type="NCBI Taxonomy" id="291594"/>
    <lineage>
        <taxon>Bacteria</taxon>
        <taxon>Bacillati</taxon>
        <taxon>Actinomycetota</taxon>
        <taxon>Actinomycetes</taxon>
        <taxon>Micromonosporales</taxon>
        <taxon>Micromonosporaceae</taxon>
        <taxon>Micromonospora</taxon>
    </lineage>
</organism>
<reference evidence="2" key="1">
    <citation type="submission" date="2016-06" db="EMBL/GenBank/DDBJ databases">
        <authorList>
            <person name="Varghese N."/>
            <person name="Submissions Spin"/>
        </authorList>
    </citation>
    <scope>NUCLEOTIDE SEQUENCE [LARGE SCALE GENOMIC DNA]</scope>
    <source>
        <strain evidence="2">DSM 44983</strain>
    </source>
</reference>
<name>A0A120F8C0_9ACTN</name>
<dbReference type="RefSeq" id="WP_067309918.1">
    <property type="nucleotide sequence ID" value="NZ_LRMV01000084.1"/>
</dbReference>
<dbReference type="SUPFAM" id="SSF53300">
    <property type="entry name" value="vWA-like"/>
    <property type="match status" value="1"/>
</dbReference>
<dbReference type="EMBL" id="LT607752">
    <property type="protein sequence ID" value="SCG38026.1"/>
    <property type="molecule type" value="Genomic_DNA"/>
</dbReference>
<proteinExistence type="predicted"/>
<accession>A0A120F8C0</accession>
<gene>
    <name evidence="1" type="ORF">GA0070623_0387</name>
</gene>
<evidence type="ECO:0000313" key="1">
    <source>
        <dbReference type="EMBL" id="SCG38026.1"/>
    </source>
</evidence>
<sequence>MAETAGRVLPVYLVADESVSMTPVVDELNAGLQSLHDALLREPLAAAKVRFSIIGFSEDVIVHSALSDLRNETALPQLSVRSGTAYGAAFGLLIDRIPADVRALKREGFAVHRPAVFFLSDGQPTDPGEWEPVYAELTDRERTPTAPNIIACGIGEARAETILQVATRPEFAFVATPGVEVGFAIAEFCTALTRSVIRSGQAVGGDAAELVVERPDSFRMAVDVV</sequence>
<dbReference type="InterPro" id="IPR036465">
    <property type="entry name" value="vWFA_dom_sf"/>
</dbReference>
<dbReference type="Proteomes" id="UP000198226">
    <property type="component" value="Chromosome I"/>
</dbReference>
<protein>
    <submittedName>
        <fullName evidence="1">Uncharacterized conserved protein YegL, contains vWA domain of TerY type</fullName>
    </submittedName>
</protein>
<evidence type="ECO:0000313" key="2">
    <source>
        <dbReference type="Proteomes" id="UP000198226"/>
    </source>
</evidence>
<dbReference type="Gene3D" id="3.40.50.410">
    <property type="entry name" value="von Willebrand factor, type A domain"/>
    <property type="match status" value="1"/>
</dbReference>
<keyword evidence="2" id="KW-1185">Reference proteome</keyword>